<name>A0A378K2T0_9GAMM</name>
<dbReference type="EMBL" id="LNYN01000019">
    <property type="protein sequence ID" value="KTD34847.1"/>
    <property type="molecule type" value="Genomic_DNA"/>
</dbReference>
<evidence type="ECO:0000313" key="4">
    <source>
        <dbReference type="Proteomes" id="UP000254040"/>
    </source>
</evidence>
<dbReference type="STRING" id="39962.Lmor_1380"/>
<reference evidence="2 4" key="2">
    <citation type="submission" date="2018-06" db="EMBL/GenBank/DDBJ databases">
        <authorList>
            <consortium name="Pathogen Informatics"/>
            <person name="Doyle S."/>
        </authorList>
    </citation>
    <scope>NUCLEOTIDE SEQUENCE [LARGE SCALE GENOMIC DNA]</scope>
    <source>
        <strain evidence="2 4">NCTC12239</strain>
    </source>
</reference>
<dbReference type="Proteomes" id="UP000254040">
    <property type="component" value="Unassembled WGS sequence"/>
</dbReference>
<sequence length="71" mass="8550">MARSEHLEGRILLFTRYIALEQKARYLYINDFKHLKLLVTREPHKIQNFFIKLTMNQNVLKVVAFSLYNPI</sequence>
<dbReference type="Proteomes" id="UP000054985">
    <property type="component" value="Unassembled WGS sequence"/>
</dbReference>
<evidence type="ECO:0000313" key="2">
    <source>
        <dbReference type="EMBL" id="STX63908.1"/>
    </source>
</evidence>
<keyword evidence="3" id="KW-1185">Reference proteome</keyword>
<gene>
    <name evidence="1" type="ORF">Lmor_1380</name>
    <name evidence="2" type="ORF">NCTC12239_02862</name>
</gene>
<dbReference type="EMBL" id="UGOG01000001">
    <property type="protein sequence ID" value="STX63908.1"/>
    <property type="molecule type" value="Genomic_DNA"/>
</dbReference>
<organism evidence="2 4">
    <name type="scientific">Legionella moravica</name>
    <dbReference type="NCBI Taxonomy" id="39962"/>
    <lineage>
        <taxon>Bacteria</taxon>
        <taxon>Pseudomonadati</taxon>
        <taxon>Pseudomonadota</taxon>
        <taxon>Gammaproteobacteria</taxon>
        <taxon>Legionellales</taxon>
        <taxon>Legionellaceae</taxon>
        <taxon>Legionella</taxon>
    </lineage>
</organism>
<evidence type="ECO:0000313" key="1">
    <source>
        <dbReference type="EMBL" id="KTD34847.1"/>
    </source>
</evidence>
<reference evidence="1 3" key="1">
    <citation type="submission" date="2015-11" db="EMBL/GenBank/DDBJ databases">
        <title>Genomic analysis of 38 Legionella species identifies large and diverse effector repertoires.</title>
        <authorList>
            <person name="Burstein D."/>
            <person name="Amaro F."/>
            <person name="Zusman T."/>
            <person name="Lifshitz Z."/>
            <person name="Cohen O."/>
            <person name="Gilbert J.A."/>
            <person name="Pupko T."/>
            <person name="Shuman H.A."/>
            <person name="Segal G."/>
        </authorList>
    </citation>
    <scope>NUCLEOTIDE SEQUENCE [LARGE SCALE GENOMIC DNA]</scope>
    <source>
        <strain evidence="1 3">ATCC 43877</strain>
    </source>
</reference>
<dbReference type="AlphaFoldDB" id="A0A378K2T0"/>
<protein>
    <submittedName>
        <fullName evidence="2">Uncharacterized protein</fullName>
    </submittedName>
</protein>
<proteinExistence type="predicted"/>
<accession>A0A378K2T0</accession>
<evidence type="ECO:0000313" key="3">
    <source>
        <dbReference type="Proteomes" id="UP000054985"/>
    </source>
</evidence>